<dbReference type="EMBL" id="RQXV01000002">
    <property type="protein sequence ID" value="RRD00761.1"/>
    <property type="molecule type" value="Genomic_DNA"/>
</dbReference>
<name>A0A3P1SUC4_9GAMM</name>
<dbReference type="AlphaFoldDB" id="A0A3P1SUC4"/>
<dbReference type="CDD" id="cd05242">
    <property type="entry name" value="SDR_a8"/>
    <property type="match status" value="1"/>
</dbReference>
<comment type="caution">
    <text evidence="4">The sequence shown here is derived from an EMBL/GenBank/DDBJ whole genome shotgun (WGS) entry which is preliminary data.</text>
</comment>
<feature type="domain" description="NAD-dependent epimerase/dehydratase" evidence="2">
    <location>
        <begin position="3"/>
        <end position="221"/>
    </location>
</feature>
<keyword evidence="5" id="KW-1185">Reference proteome</keyword>
<evidence type="ECO:0000313" key="5">
    <source>
        <dbReference type="Proteomes" id="UP000267535"/>
    </source>
</evidence>
<accession>A0A3P1SUC4</accession>
<dbReference type="NCBIfam" id="TIGR01777">
    <property type="entry name" value="yfcH"/>
    <property type="match status" value="1"/>
</dbReference>
<comment type="similarity">
    <text evidence="1">Belongs to the NAD(P)-dependent epimerase/dehydratase family. SDR39U1 subfamily.</text>
</comment>
<dbReference type="Proteomes" id="UP000267535">
    <property type="component" value="Unassembled WGS sequence"/>
</dbReference>
<dbReference type="PANTHER" id="PTHR11092">
    <property type="entry name" value="SUGAR NUCLEOTIDE EPIMERASE RELATED"/>
    <property type="match status" value="1"/>
</dbReference>
<dbReference type="InterPro" id="IPR013549">
    <property type="entry name" value="DUF1731"/>
</dbReference>
<feature type="domain" description="DUF1731" evidence="3">
    <location>
        <begin position="249"/>
        <end position="295"/>
    </location>
</feature>
<gene>
    <name evidence="4" type="ORF">EHS89_05565</name>
</gene>
<dbReference type="PANTHER" id="PTHR11092:SF0">
    <property type="entry name" value="EPIMERASE FAMILY PROTEIN SDR39U1"/>
    <property type="match status" value="1"/>
</dbReference>
<dbReference type="Gene3D" id="3.40.50.720">
    <property type="entry name" value="NAD(P)-binding Rossmann-like Domain"/>
    <property type="match status" value="1"/>
</dbReference>
<dbReference type="InterPro" id="IPR001509">
    <property type="entry name" value="Epimerase_deHydtase"/>
</dbReference>
<dbReference type="InterPro" id="IPR010099">
    <property type="entry name" value="SDR39U1"/>
</dbReference>
<dbReference type="SUPFAM" id="SSF51735">
    <property type="entry name" value="NAD(P)-binding Rossmann-fold domains"/>
    <property type="match status" value="1"/>
</dbReference>
<sequence length="300" mass="33113">MRVLISGATGFIGRYLVPRLIEYTHEPVVWARSKSKAEKLFGAVRVIGDLSEIGNDEQIDAIINLAGAGIAEQRWSVARKRYLVDSRLDTTWALNGLVERLDVKPEVYISGSAVGYYGCQDDDRLLDEEAEVEQGFTHQLCAEWEQVALLNRAKGVRVCLIRSGVVLGEGGALAKMLPPFRLGLGGPVASGKQWLSWIHIDDEVEIICMMLTHTHFSGAYNLTSPNAATNADFSQALAGVLSRPAWFRVPAGVIRLMLGEGSELLVRGQRVYPQRLLDAGYKFAFDDLRTALKQILEPDD</sequence>
<dbReference type="Pfam" id="PF08338">
    <property type="entry name" value="DUF1731"/>
    <property type="match status" value="1"/>
</dbReference>
<evidence type="ECO:0000259" key="2">
    <source>
        <dbReference type="Pfam" id="PF01370"/>
    </source>
</evidence>
<organism evidence="4 5">
    <name type="scientific">Amphritea balenae</name>
    <dbReference type="NCBI Taxonomy" id="452629"/>
    <lineage>
        <taxon>Bacteria</taxon>
        <taxon>Pseudomonadati</taxon>
        <taxon>Pseudomonadota</taxon>
        <taxon>Gammaproteobacteria</taxon>
        <taxon>Oceanospirillales</taxon>
        <taxon>Oceanospirillaceae</taxon>
        <taxon>Amphritea</taxon>
    </lineage>
</organism>
<proteinExistence type="inferred from homology"/>
<evidence type="ECO:0000313" key="4">
    <source>
        <dbReference type="EMBL" id="RRD00761.1"/>
    </source>
</evidence>
<reference evidence="4 5" key="1">
    <citation type="submission" date="2018-11" db="EMBL/GenBank/DDBJ databases">
        <title>The draft genome sequence of Amphritea balenae JAMM 1525T.</title>
        <authorList>
            <person name="Fang Z."/>
            <person name="Zhang Y."/>
            <person name="Han X."/>
        </authorList>
    </citation>
    <scope>NUCLEOTIDE SEQUENCE [LARGE SCALE GENOMIC DNA]</scope>
    <source>
        <strain evidence="4 5">JAMM 1525</strain>
    </source>
</reference>
<dbReference type="OrthoDB" id="9801773at2"/>
<dbReference type="InterPro" id="IPR036291">
    <property type="entry name" value="NAD(P)-bd_dom_sf"/>
</dbReference>
<protein>
    <submittedName>
        <fullName evidence="4">TIGR01777 family protein</fullName>
    </submittedName>
</protein>
<evidence type="ECO:0000256" key="1">
    <source>
        <dbReference type="ARBA" id="ARBA00009353"/>
    </source>
</evidence>
<dbReference type="Pfam" id="PF01370">
    <property type="entry name" value="Epimerase"/>
    <property type="match status" value="1"/>
</dbReference>
<evidence type="ECO:0000259" key="3">
    <source>
        <dbReference type="Pfam" id="PF08338"/>
    </source>
</evidence>